<organism evidence="1 2">
    <name type="scientific">Gracilimonas mengyeensis</name>
    <dbReference type="NCBI Taxonomy" id="1302730"/>
    <lineage>
        <taxon>Bacteria</taxon>
        <taxon>Pseudomonadati</taxon>
        <taxon>Balneolota</taxon>
        <taxon>Balneolia</taxon>
        <taxon>Balneolales</taxon>
        <taxon>Balneolaceae</taxon>
        <taxon>Gracilimonas</taxon>
    </lineage>
</organism>
<dbReference type="Pfam" id="PF09411">
    <property type="entry name" value="PagL"/>
    <property type="match status" value="1"/>
</dbReference>
<accession>A0A521D529</accession>
<reference evidence="1 2" key="1">
    <citation type="submission" date="2017-05" db="EMBL/GenBank/DDBJ databases">
        <authorList>
            <person name="Varghese N."/>
            <person name="Submissions S."/>
        </authorList>
    </citation>
    <scope>NUCLEOTIDE SEQUENCE [LARGE SCALE GENOMIC DNA]</scope>
    <source>
        <strain evidence="1 2">DSM 21985</strain>
    </source>
</reference>
<gene>
    <name evidence="1" type="ORF">SAMN06265219_107129</name>
</gene>
<dbReference type="PROSITE" id="PS51257">
    <property type="entry name" value="PROKAR_LIPOPROTEIN"/>
    <property type="match status" value="1"/>
</dbReference>
<dbReference type="InterPro" id="IPR011250">
    <property type="entry name" value="OMP/PagP_B-barrel"/>
</dbReference>
<dbReference type="EMBL" id="FXTP01000007">
    <property type="protein sequence ID" value="SMO66806.1"/>
    <property type="molecule type" value="Genomic_DNA"/>
</dbReference>
<dbReference type="AlphaFoldDB" id="A0A521D529"/>
<dbReference type="InterPro" id="IPR018550">
    <property type="entry name" value="Lipid-A_deacylase-rel"/>
</dbReference>
<name>A0A521D529_9BACT</name>
<protein>
    <submittedName>
        <fullName evidence="1">Lipid A 3-O-deacylase (PagL)</fullName>
    </submittedName>
</protein>
<evidence type="ECO:0000313" key="2">
    <source>
        <dbReference type="Proteomes" id="UP000317557"/>
    </source>
</evidence>
<proteinExistence type="predicted"/>
<dbReference type="Gene3D" id="2.40.160.20">
    <property type="match status" value="1"/>
</dbReference>
<dbReference type="SUPFAM" id="SSF56925">
    <property type="entry name" value="OMPA-like"/>
    <property type="match status" value="1"/>
</dbReference>
<keyword evidence="2" id="KW-1185">Reference proteome</keyword>
<evidence type="ECO:0000313" key="1">
    <source>
        <dbReference type="EMBL" id="SMO66806.1"/>
    </source>
</evidence>
<dbReference type="Proteomes" id="UP000317557">
    <property type="component" value="Unassembled WGS sequence"/>
</dbReference>
<sequence>MLKIFEKFFSSFSYPLLVLGCLIFVVFPKNGFAQKSPAHHYYSLWGGYSFNSVKFLGKTGNSQTGIFAIGYRHQLKKFHGEGNVYYTTDLIPYVHFDYPKRDENDRRVSRNGFGVSPVGFMWKEDELDTVVPFAQISGGLIYMESEFPTDLSRKLNFTFDITVGTDIKVGSIFEFSLGYKFHHISNAETGKHNPGLDSNFLFLSISTQ</sequence>